<dbReference type="InterPro" id="IPR029058">
    <property type="entry name" value="AB_hydrolase_fold"/>
</dbReference>
<sequence>MTSIYRSAEGQRVIRAWCERRLDEWDVRHRRWNISTAAGPTSVVAVGTETPGPRPPVVVVPGTNMNTAVCLDFLAALAARWPVIALDVPGQPGLSAEQRPRKDRMDWYGRWLSEVVEHVSPGRVVVAGHSLGGAIALACPSDRIAARVLVAPAGLMRLSVPPKLLAATGPWLVTPGPVPTRRLLEQMTAPGGHIPEHLCDWMTLVARHCRTSLAPAPLDSATLADQRTAPCVVATGAHDVFLPPRRLGPAVRRRLGADLHTLEGCGHLALDEDPERIVDLVSGVTM</sequence>
<dbReference type="Pfam" id="PF12697">
    <property type="entry name" value="Abhydrolase_6"/>
    <property type="match status" value="1"/>
</dbReference>
<reference evidence="2 3" key="1">
    <citation type="journal article" date="2016" name="Antonie Van Leeuwenhoek">
        <title>Nocardia donostiensis sp. nov., isolated from human respiratory specimens.</title>
        <authorList>
            <person name="Ercibengoa M."/>
            <person name="Bell M."/>
            <person name="Marimon J.M."/>
            <person name="Humrighouse B."/>
            <person name="Klenk H.P."/>
            <person name="Potter G."/>
            <person name="Perez-Trallero E."/>
        </authorList>
    </citation>
    <scope>NUCLEOTIDE SEQUENCE [LARGE SCALE GENOMIC DNA]</scope>
    <source>
        <strain evidence="2 3">X1655</strain>
    </source>
</reference>
<dbReference type="Proteomes" id="UP000188836">
    <property type="component" value="Unassembled WGS sequence"/>
</dbReference>
<dbReference type="SUPFAM" id="SSF53474">
    <property type="entry name" value="alpha/beta-Hydrolases"/>
    <property type="match status" value="1"/>
</dbReference>
<dbReference type="PANTHER" id="PTHR46438">
    <property type="entry name" value="ALPHA/BETA-HYDROLASES SUPERFAMILY PROTEIN"/>
    <property type="match status" value="1"/>
</dbReference>
<name>A0A1W0AZH4_9NOCA</name>
<dbReference type="STRING" id="1538463.B0T36_06700"/>
<evidence type="ECO:0000313" key="2">
    <source>
        <dbReference type="EMBL" id="ONM50018.1"/>
    </source>
</evidence>
<keyword evidence="3" id="KW-1185">Reference proteome</keyword>
<gene>
    <name evidence="2" type="ORF">B0T46_02620</name>
</gene>
<dbReference type="PANTHER" id="PTHR46438:SF11">
    <property type="entry name" value="LIPASE-RELATED"/>
    <property type="match status" value="1"/>
</dbReference>
<evidence type="ECO:0000313" key="3">
    <source>
        <dbReference type="Proteomes" id="UP000188836"/>
    </source>
</evidence>
<comment type="caution">
    <text evidence="2">The sequence shown here is derived from an EMBL/GenBank/DDBJ whole genome shotgun (WGS) entry which is preliminary data.</text>
</comment>
<accession>A0A1W0AZH4</accession>
<dbReference type="AlphaFoldDB" id="A0A1W0AZH4"/>
<feature type="domain" description="AB hydrolase-1" evidence="1">
    <location>
        <begin position="57"/>
        <end position="279"/>
    </location>
</feature>
<organism evidence="2 3">
    <name type="scientific">Nocardia donostiensis</name>
    <dbReference type="NCBI Taxonomy" id="1538463"/>
    <lineage>
        <taxon>Bacteria</taxon>
        <taxon>Bacillati</taxon>
        <taxon>Actinomycetota</taxon>
        <taxon>Actinomycetes</taxon>
        <taxon>Mycobacteriales</taxon>
        <taxon>Nocardiaceae</taxon>
        <taxon>Nocardia</taxon>
    </lineage>
</organism>
<dbReference type="OrthoDB" id="5513277at2"/>
<protein>
    <recommendedName>
        <fullName evidence="1">AB hydrolase-1 domain-containing protein</fullName>
    </recommendedName>
</protein>
<dbReference type="InterPro" id="IPR000073">
    <property type="entry name" value="AB_hydrolase_1"/>
</dbReference>
<dbReference type="EMBL" id="MUMY01000002">
    <property type="protein sequence ID" value="ONM50018.1"/>
    <property type="molecule type" value="Genomic_DNA"/>
</dbReference>
<proteinExistence type="predicted"/>
<dbReference type="Gene3D" id="3.40.50.1820">
    <property type="entry name" value="alpha/beta hydrolase"/>
    <property type="match status" value="1"/>
</dbReference>
<dbReference type="GO" id="GO:0003824">
    <property type="term" value="F:catalytic activity"/>
    <property type="evidence" value="ECO:0007669"/>
    <property type="project" value="UniProtKB-ARBA"/>
</dbReference>
<evidence type="ECO:0000259" key="1">
    <source>
        <dbReference type="Pfam" id="PF12697"/>
    </source>
</evidence>